<reference evidence="7 8" key="1">
    <citation type="submission" date="2021-03" db="EMBL/GenBank/DDBJ databases">
        <title>The complete genome sequence of Acetobacter suratthaniensis TBRC 1719.</title>
        <authorList>
            <person name="Charoenyingcharoen P."/>
            <person name="Yukphan P."/>
        </authorList>
    </citation>
    <scope>NUCLEOTIDE SEQUENCE [LARGE SCALE GENOMIC DNA]</scope>
    <source>
        <strain evidence="7 8">TBRC 1719</strain>
    </source>
</reference>
<feature type="transmembrane region" description="Helical" evidence="6">
    <location>
        <begin position="156"/>
        <end position="177"/>
    </location>
</feature>
<feature type="transmembrane region" description="Helical" evidence="6">
    <location>
        <begin position="102"/>
        <end position="122"/>
    </location>
</feature>
<keyword evidence="2" id="KW-1003">Cell membrane</keyword>
<comment type="subcellular location">
    <subcellularLocation>
        <location evidence="1">Cell membrane</location>
        <topology evidence="1">Multi-pass membrane protein</topology>
    </subcellularLocation>
</comment>
<keyword evidence="4 6" id="KW-1133">Transmembrane helix</keyword>
<dbReference type="NCBIfam" id="TIGR00374">
    <property type="entry name" value="flippase-like domain"/>
    <property type="match status" value="1"/>
</dbReference>
<evidence type="ECO:0000256" key="6">
    <source>
        <dbReference type="SAM" id="Phobius"/>
    </source>
</evidence>
<dbReference type="Pfam" id="PF03706">
    <property type="entry name" value="LPG_synthase_TM"/>
    <property type="match status" value="1"/>
</dbReference>
<feature type="transmembrane region" description="Helical" evidence="6">
    <location>
        <begin position="128"/>
        <end position="144"/>
    </location>
</feature>
<accession>A0ABS3LJ91</accession>
<evidence type="ECO:0000256" key="5">
    <source>
        <dbReference type="ARBA" id="ARBA00023136"/>
    </source>
</evidence>
<feature type="transmembrane region" description="Helical" evidence="6">
    <location>
        <begin position="299"/>
        <end position="322"/>
    </location>
</feature>
<evidence type="ECO:0000313" key="7">
    <source>
        <dbReference type="EMBL" id="MBO1327117.1"/>
    </source>
</evidence>
<evidence type="ECO:0000256" key="1">
    <source>
        <dbReference type="ARBA" id="ARBA00004651"/>
    </source>
</evidence>
<feature type="transmembrane region" description="Helical" evidence="6">
    <location>
        <begin position="7"/>
        <end position="27"/>
    </location>
</feature>
<keyword evidence="3 6" id="KW-0812">Transmembrane</keyword>
<dbReference type="InterPro" id="IPR022791">
    <property type="entry name" value="L-PG_synthase/AglD"/>
</dbReference>
<evidence type="ECO:0000256" key="2">
    <source>
        <dbReference type="ARBA" id="ARBA00022475"/>
    </source>
</evidence>
<proteinExistence type="predicted"/>
<comment type="caution">
    <text evidence="7">The sequence shown here is derived from an EMBL/GenBank/DDBJ whole genome shotgun (WGS) entry which is preliminary data.</text>
</comment>
<dbReference type="PANTHER" id="PTHR39087">
    <property type="entry name" value="UPF0104 MEMBRANE PROTEIN MJ1595"/>
    <property type="match status" value="1"/>
</dbReference>
<name>A0ABS3LJ91_9PROT</name>
<organism evidence="7 8">
    <name type="scientific">Acetobacter suratthaniensis</name>
    <dbReference type="NCBI Taxonomy" id="1502841"/>
    <lineage>
        <taxon>Bacteria</taxon>
        <taxon>Pseudomonadati</taxon>
        <taxon>Pseudomonadota</taxon>
        <taxon>Alphaproteobacteria</taxon>
        <taxon>Acetobacterales</taxon>
        <taxon>Acetobacteraceae</taxon>
        <taxon>Acetobacter</taxon>
    </lineage>
</organism>
<keyword evidence="5 6" id="KW-0472">Membrane</keyword>
<dbReference type="PANTHER" id="PTHR39087:SF2">
    <property type="entry name" value="UPF0104 MEMBRANE PROTEIN MJ1595"/>
    <property type="match status" value="1"/>
</dbReference>
<dbReference type="Proteomes" id="UP000664399">
    <property type="component" value="Unassembled WGS sequence"/>
</dbReference>
<sequence length="337" mass="37302">MNYKRIIKFAIGIFTSIFFIALVLRSVSFENLAESLGGAKLDTLAVSIVLLVIAYVLRIKRSQIMLVAVNPNITFGRSAVPYMVSIAANNVLPFRVGDILRAINFSPWLGVSTASILAVMMLERLMDLLVIIGFFGGALFLFHAQESRELALQHSTALFLILGAVLIAGFLFFPMLLRSPVEWFMAVIKYFVPKLESKIRPFIDRIFRTLTVIVHRPLMLLLLGYTILSWLFEAYTFYMVACAIPNMVNPAAGWLAMPVGTLSTALPSSPGYVGTFHYFVTVAARALGNSPDASTAFAILIHLVLWLPVTLCGALCFVYWTIKRSSAFPSHSANSEF</sequence>
<protein>
    <submittedName>
        <fullName evidence="7">Flippase-like domain-containing protein</fullName>
    </submittedName>
</protein>
<dbReference type="EMBL" id="JAFVMG010000001">
    <property type="protein sequence ID" value="MBO1327117.1"/>
    <property type="molecule type" value="Genomic_DNA"/>
</dbReference>
<keyword evidence="8" id="KW-1185">Reference proteome</keyword>
<gene>
    <name evidence="7" type="ORF">J2D75_01335</name>
</gene>
<evidence type="ECO:0000256" key="3">
    <source>
        <dbReference type="ARBA" id="ARBA00022692"/>
    </source>
</evidence>
<feature type="transmembrane region" description="Helical" evidence="6">
    <location>
        <begin position="39"/>
        <end position="57"/>
    </location>
</feature>
<evidence type="ECO:0000313" key="8">
    <source>
        <dbReference type="Proteomes" id="UP000664399"/>
    </source>
</evidence>
<dbReference type="RefSeq" id="WP_207851999.1">
    <property type="nucleotide sequence ID" value="NZ_JAFVMG010000001.1"/>
</dbReference>
<evidence type="ECO:0000256" key="4">
    <source>
        <dbReference type="ARBA" id="ARBA00022989"/>
    </source>
</evidence>